<comment type="caution">
    <text evidence="2">The sequence shown here is derived from an EMBL/GenBank/DDBJ whole genome shotgun (WGS) entry which is preliminary data.</text>
</comment>
<feature type="transmembrane region" description="Helical" evidence="1">
    <location>
        <begin position="115"/>
        <end position="133"/>
    </location>
</feature>
<sequence length="215" mass="22980">MALRVHSGPPTVRLAAAAVVGLAAIGVFGSQVGWTYAPVAGWIAAALVYLCWTWLLIAPMTPAETREHATAAARDDSTPRAVELIVVLAALASLAGVGALLVAARHGGDVRNVTVGILSVICAWLTVHTAFTLRYARLYYPNREIDFNDPEFEPTYLDFAYVAFTVGMTYQVADTNLRSPRMRRTILAQALVSFVLGAVILAISINLVASLLNLG</sequence>
<dbReference type="Proteomes" id="UP000230551">
    <property type="component" value="Unassembled WGS sequence"/>
</dbReference>
<proteinExistence type="predicted"/>
<dbReference type="EMBL" id="PDCN02000001">
    <property type="protein sequence ID" value="PIB77536.1"/>
    <property type="molecule type" value="Genomic_DNA"/>
</dbReference>
<dbReference type="AlphaFoldDB" id="A0A2G5PGV3"/>
<evidence type="ECO:0000313" key="2">
    <source>
        <dbReference type="EMBL" id="PIB77536.1"/>
    </source>
</evidence>
<dbReference type="RefSeq" id="WP_090588546.1">
    <property type="nucleotide sequence ID" value="NZ_CP104302.1"/>
</dbReference>
<name>A0A2G5PGV3_9MYCO</name>
<dbReference type="STRING" id="85968.GCA_900073015_01686"/>
<protein>
    <submittedName>
        <fullName evidence="2">DUF1345 domain-containing protein</fullName>
    </submittedName>
</protein>
<accession>A0A2G5PGV3</accession>
<reference evidence="2 3" key="1">
    <citation type="journal article" date="2017" name="Infect. Genet. Evol.">
        <title>The new phylogeny of the genus Mycobacterium: The old and the news.</title>
        <authorList>
            <person name="Tortoli E."/>
            <person name="Fedrizzi T."/>
            <person name="Meehan C.J."/>
            <person name="Trovato A."/>
            <person name="Grottola A."/>
            <person name="Giacobazzi E."/>
            <person name="Serpini G.F."/>
            <person name="Tagliazucchi S."/>
            <person name="Fabio A."/>
            <person name="Bettua C."/>
            <person name="Bertorelli R."/>
            <person name="Frascaro F."/>
            <person name="De Sanctis V."/>
            <person name="Pecorari M."/>
            <person name="Jousson O."/>
            <person name="Segata N."/>
            <person name="Cirillo D.M."/>
        </authorList>
    </citation>
    <scope>NUCLEOTIDE SEQUENCE [LARGE SCALE GENOMIC DNA]</scope>
    <source>
        <strain evidence="2 3">CIP1034565</strain>
    </source>
</reference>
<evidence type="ECO:0000313" key="3">
    <source>
        <dbReference type="Proteomes" id="UP000230551"/>
    </source>
</evidence>
<keyword evidence="3" id="KW-1185">Reference proteome</keyword>
<evidence type="ECO:0000256" key="1">
    <source>
        <dbReference type="SAM" id="Phobius"/>
    </source>
</evidence>
<keyword evidence="1" id="KW-1133">Transmembrane helix</keyword>
<dbReference type="OrthoDB" id="64737at2"/>
<feature type="transmembrane region" description="Helical" evidence="1">
    <location>
        <begin position="39"/>
        <end position="60"/>
    </location>
</feature>
<organism evidence="2 3">
    <name type="scientific">Mycolicibacterium brumae</name>
    <dbReference type="NCBI Taxonomy" id="85968"/>
    <lineage>
        <taxon>Bacteria</taxon>
        <taxon>Bacillati</taxon>
        <taxon>Actinomycetota</taxon>
        <taxon>Actinomycetes</taxon>
        <taxon>Mycobacteriales</taxon>
        <taxon>Mycobacteriaceae</taxon>
        <taxon>Mycolicibacterium</taxon>
    </lineage>
</organism>
<keyword evidence="1" id="KW-0472">Membrane</keyword>
<feature type="transmembrane region" description="Helical" evidence="1">
    <location>
        <begin position="81"/>
        <end position="103"/>
    </location>
</feature>
<feature type="transmembrane region" description="Helical" evidence="1">
    <location>
        <begin position="186"/>
        <end position="212"/>
    </location>
</feature>
<gene>
    <name evidence="2" type="ORF">CQY22_000805</name>
</gene>
<dbReference type="Pfam" id="PF07077">
    <property type="entry name" value="DUF1345"/>
    <property type="match status" value="1"/>
</dbReference>
<keyword evidence="1" id="KW-0812">Transmembrane</keyword>
<dbReference type="InterPro" id="IPR009781">
    <property type="entry name" value="DUF1345"/>
</dbReference>